<protein>
    <submittedName>
        <fullName evidence="1">DUF4251 domain-containing protein</fullName>
    </submittedName>
</protein>
<proteinExistence type="predicted"/>
<organism evidence="1 2">
    <name type="scientific">Meishania litoralis</name>
    <dbReference type="NCBI Taxonomy" id="3434685"/>
    <lineage>
        <taxon>Bacteria</taxon>
        <taxon>Pseudomonadati</taxon>
        <taxon>Bacteroidota</taxon>
        <taxon>Flavobacteriia</taxon>
        <taxon>Flavobacteriales</taxon>
        <taxon>Flavobacteriaceae</taxon>
        <taxon>Meishania</taxon>
    </lineage>
</organism>
<dbReference type="Proteomes" id="UP001595191">
    <property type="component" value="Unassembled WGS sequence"/>
</dbReference>
<accession>A0ACC7LKW3</accession>
<sequence length="179" mass="20247">MKYKTTLLIISMFLLAACGASRTVSESNPKLDSMIQNLGFKIEMNSMQPLPTRALNQIANSGLIQPGNTINRIDLTSANHFVRMQRDSVSSNLPYFGERQMGGGYNNKTGIEFDGVPREIEVTKNERDNSYDVNFTINESSETFFVRLKLFPNLSVWADIWSSHRNRIRYSGNVVALED</sequence>
<evidence type="ECO:0000313" key="2">
    <source>
        <dbReference type="Proteomes" id="UP001595191"/>
    </source>
</evidence>
<dbReference type="EMBL" id="JBHFPV010000002">
    <property type="protein sequence ID" value="MFH6603909.1"/>
    <property type="molecule type" value="Genomic_DNA"/>
</dbReference>
<comment type="caution">
    <text evidence="1">The sequence shown here is derived from an EMBL/GenBank/DDBJ whole genome shotgun (WGS) entry which is preliminary data.</text>
</comment>
<evidence type="ECO:0000313" key="1">
    <source>
        <dbReference type="EMBL" id="MFH6603909.1"/>
    </source>
</evidence>
<keyword evidence="2" id="KW-1185">Reference proteome</keyword>
<name>A0ACC7LKW3_9FLAO</name>
<gene>
    <name evidence="1" type="ORF">ACEZ3G_10510</name>
</gene>
<reference evidence="1" key="1">
    <citation type="submission" date="2024-09" db="EMBL/GenBank/DDBJ databases">
        <authorList>
            <person name="Liu J."/>
        </authorList>
    </citation>
    <scope>NUCLEOTIDE SEQUENCE</scope>
    <source>
        <strain evidence="1">NBU2967</strain>
    </source>
</reference>